<keyword evidence="4" id="KW-1185">Reference proteome</keyword>
<protein>
    <recommendedName>
        <fullName evidence="2">Bacterial alpha-L-rhamnosidase N-terminal domain-containing protein</fullName>
    </recommendedName>
</protein>
<evidence type="ECO:0000313" key="4">
    <source>
        <dbReference type="Proteomes" id="UP000216189"/>
    </source>
</evidence>
<sequence>MQQKLTKRSLCLWAMMLNHVANLLSRTQPMQISTHNNNRYRRTAFRPPIIFLCIPMRISLLLFLLLQLTHLQAQEFNCYWICHPEADDSSQIQFQHTYRSIKRPQQASLTVASTGRFQVFVNERNVSRDVLLPSMAHSNNTAQAISFDITRFLDEQYNTIAIWYSPIEGIKTDKQISACYSGLDYDGKPFSHFADGSWNCKTTGMYTLPGNEEYIDGRRKNALWKSTDTGNLDWKNPCTSSDTTHFTYILNTSIYPSQHIVKHLEPVNISTDNLGTHVDFGRTFTGWIRITLREAKMGEEIQIGGLTYICTGEMDEQACRKFTYDTQKTVLITGDSDFKPEQIQSIEGLEIVPYIHNSYLY</sequence>
<dbReference type="Gene3D" id="2.60.120.260">
    <property type="entry name" value="Galactose-binding domain-like"/>
    <property type="match status" value="1"/>
</dbReference>
<evidence type="ECO:0000259" key="2">
    <source>
        <dbReference type="Pfam" id="PF08531"/>
    </source>
</evidence>
<dbReference type="Proteomes" id="UP000216189">
    <property type="component" value="Unassembled WGS sequence"/>
</dbReference>
<dbReference type="InterPro" id="IPR013737">
    <property type="entry name" value="Bac_rhamnosid_N"/>
</dbReference>
<feature type="domain" description="Bacterial alpha-L-rhamnosidase N-terminal" evidence="2">
    <location>
        <begin position="102"/>
        <end position="166"/>
    </location>
</feature>
<dbReference type="PANTHER" id="PTHR33307">
    <property type="entry name" value="ALPHA-RHAMNOSIDASE (EUROFUNG)"/>
    <property type="match status" value="1"/>
</dbReference>
<evidence type="ECO:0000256" key="1">
    <source>
        <dbReference type="SAM" id="Phobius"/>
    </source>
</evidence>
<gene>
    <name evidence="3" type="ORF">CIK91_04595</name>
</gene>
<proteinExistence type="predicted"/>
<evidence type="ECO:0000313" key="3">
    <source>
        <dbReference type="EMBL" id="OYP55630.1"/>
    </source>
</evidence>
<dbReference type="PANTHER" id="PTHR33307:SF6">
    <property type="entry name" value="ALPHA-RHAMNOSIDASE (EUROFUNG)-RELATED"/>
    <property type="match status" value="1"/>
</dbReference>
<organism evidence="3 4">
    <name type="scientific">Segatella bryantii</name>
    <name type="common">Prevotella bryantii</name>
    <dbReference type="NCBI Taxonomy" id="77095"/>
    <lineage>
        <taxon>Bacteria</taxon>
        <taxon>Pseudomonadati</taxon>
        <taxon>Bacteroidota</taxon>
        <taxon>Bacteroidia</taxon>
        <taxon>Bacteroidales</taxon>
        <taxon>Prevotellaceae</taxon>
        <taxon>Segatella</taxon>
    </lineage>
</organism>
<keyword evidence="1" id="KW-0472">Membrane</keyword>
<keyword evidence="1" id="KW-0812">Transmembrane</keyword>
<feature type="transmembrane region" description="Helical" evidence="1">
    <location>
        <begin position="49"/>
        <end position="66"/>
    </location>
</feature>
<name>A0ABX4EHN9_SEGBR</name>
<keyword evidence="1" id="KW-1133">Transmembrane helix</keyword>
<comment type="caution">
    <text evidence="3">The sequence shown here is derived from an EMBL/GenBank/DDBJ whole genome shotgun (WGS) entry which is preliminary data.</text>
</comment>
<dbReference type="Pfam" id="PF08531">
    <property type="entry name" value="Bac_rhamnosid_N"/>
    <property type="match status" value="1"/>
</dbReference>
<dbReference type="InterPro" id="IPR016007">
    <property type="entry name" value="Alpha_rhamnosid"/>
</dbReference>
<accession>A0ABX4EHN9</accession>
<dbReference type="EMBL" id="NPJF01000026">
    <property type="protein sequence ID" value="OYP55630.1"/>
    <property type="molecule type" value="Genomic_DNA"/>
</dbReference>
<reference evidence="3 4" key="1">
    <citation type="submission" date="2017-08" db="EMBL/GenBank/DDBJ databases">
        <title>Comparative genomics of non-oral Prevotella species.</title>
        <authorList>
            <person name="Accetto T."/>
            <person name="Nograsek B."/>
            <person name="Avgustin G."/>
        </authorList>
    </citation>
    <scope>NUCLEOTIDE SEQUENCE [LARGE SCALE GENOMIC DNA]</scope>
    <source>
        <strain evidence="3 4">TC1-1</strain>
    </source>
</reference>